<feature type="region of interest" description="Disordered" evidence="9">
    <location>
        <begin position="691"/>
        <end position="733"/>
    </location>
</feature>
<evidence type="ECO:0000256" key="4">
    <source>
        <dbReference type="ARBA" id="ARBA00022824"/>
    </source>
</evidence>
<dbReference type="RefSeq" id="XP_024401305.1">
    <property type="nucleotide sequence ID" value="XM_024545537.2"/>
</dbReference>
<dbReference type="PANTHER" id="PTHR13466">
    <property type="entry name" value="TEX2 PROTEIN-RELATED"/>
    <property type="match status" value="1"/>
</dbReference>
<dbReference type="InterPro" id="IPR031468">
    <property type="entry name" value="SMP_LBD"/>
</dbReference>
<evidence type="ECO:0000313" key="13">
    <source>
        <dbReference type="EnsemblPlants" id="Pp3c17_10430V3.1"/>
    </source>
</evidence>
<dbReference type="EnsemblPlants" id="Pp3c17_10430V3.7">
    <property type="protein sequence ID" value="Pp3c17_10430V3.7"/>
    <property type="gene ID" value="Pp3c17_10430"/>
</dbReference>
<dbReference type="EnsemblPlants" id="Pp3c17_10430V3.1">
    <property type="protein sequence ID" value="Pp3c17_10430V3.1"/>
    <property type="gene ID" value="Pp3c17_10430"/>
</dbReference>
<evidence type="ECO:0000256" key="8">
    <source>
        <dbReference type="ARBA" id="ARBA00023136"/>
    </source>
</evidence>
<dbReference type="FunCoup" id="A0A2K1J3D8">
    <property type="interactions" value="1841"/>
</dbReference>
<dbReference type="RefSeq" id="XP_024401308.1">
    <property type="nucleotide sequence ID" value="XM_024545540.2"/>
</dbReference>
<feature type="compositionally biased region" description="Polar residues" evidence="9">
    <location>
        <begin position="717"/>
        <end position="729"/>
    </location>
</feature>
<dbReference type="Gramene" id="Pp3c17_10430V3.3">
    <property type="protein sequence ID" value="Pp3c17_10430V3.3"/>
    <property type="gene ID" value="Pp3c17_10430"/>
</dbReference>
<sequence length="947" mass="104817">MEDLVDASTTLVSLPIPSASNCCSAFGCLSYFFAGVLVLALVEFVCVFYFSLLLSAKPAQNPNPASSLKCASEGGVSTFSLQGNLWVAPLPEGDWNKVSLQKPGKDKEIETEKDEPKESLKRGVATKGVLKIAPVQRHAVLKQGVLLLKGADGREEQIALEGCEVLSISADSTPGGKWAKTFPIKLHHPTRTLYGECKGCVFYAESGFEKETWCEVLRANAKHPMWLIHLKKEFREYTDRAEKRVPYLNRFHSGRDSDRLLVTRKEEKLNDFKNSEDSPSKKRLILKRILRCGTKSKEKISNDIEELENSTRRNNQLSREPEEGSSRSVKENVISGDHDDSKSASCASIESITRSESTSSESDAERSVLGVTQNDKKKVKEVLAATLMHGNDNGMVMKEIDQGQLCLNMIVARLFFDFYHSNTREEWTQHQFKELISGMETPSYIKSITGKEFDLGKEPPFATAFRMLPADARGTLTMEVDLEWHGGCFITIETRVDARAQKAREKMASHPAESGSTGDAAVALESSIGEVLGTTELSEVSSTLMDARQISASKTTGTGDDSSKRGGWMHSVKAMISHVADQVSQVAFLLKIRLVSVKGTCIISLKAPPSDRLWFSFKEMPDIDLVPEQGINERQFKNGCLGNFIANQIKVQIREKIVMPHYQELFLNWMMGDKDDWLPRSAFPVAFSAVQHSDNERQNSKNDNDMQSSPVEEKNKSGQTHSRSLNADNNRQDKPEIRQVFQQSGLPCIGSPYGPPITLAQPPTNPQSFNNSQTSGMSRGQSRKSAISEQSSSEHSLPVQPPGASEPSSATLSTIKGKESDSKKPSFDTDDRSRGNSLELNREFFADVSERAVGAAYNDYLQQSEGSALKSESHHLPNQVANQEHSEVEPSKGSDSRVSRRAKMLNFGKKVGSKVDERRRIVVEKLREKIAEGSEDGSPRHPGSGRK</sequence>
<dbReference type="Gramene" id="Pp3c17_10430V3.1">
    <property type="protein sequence ID" value="Pp3c17_10430V3.1"/>
    <property type="gene ID" value="Pp3c17_10430"/>
</dbReference>
<dbReference type="GO" id="GO:0005789">
    <property type="term" value="C:endoplasmic reticulum membrane"/>
    <property type="evidence" value="ECO:0007669"/>
    <property type="project" value="UniProtKB-SubCell"/>
</dbReference>
<dbReference type="GO" id="GO:0008289">
    <property type="term" value="F:lipid binding"/>
    <property type="evidence" value="ECO:0000318"/>
    <property type="project" value="GO_Central"/>
</dbReference>
<evidence type="ECO:0000259" key="11">
    <source>
        <dbReference type="PROSITE" id="PS51847"/>
    </source>
</evidence>
<evidence type="ECO:0000256" key="5">
    <source>
        <dbReference type="ARBA" id="ARBA00022989"/>
    </source>
</evidence>
<evidence type="ECO:0000256" key="3">
    <source>
        <dbReference type="ARBA" id="ARBA00022692"/>
    </source>
</evidence>
<dbReference type="RefSeq" id="XP_024401307.1">
    <property type="nucleotide sequence ID" value="XM_024545539.2"/>
</dbReference>
<dbReference type="GO" id="GO:0006869">
    <property type="term" value="P:lipid transport"/>
    <property type="evidence" value="ECO:0007669"/>
    <property type="project" value="UniProtKB-KW"/>
</dbReference>
<keyword evidence="4" id="KW-0256">Endoplasmic reticulum</keyword>
<dbReference type="PaxDb" id="3218-PP1S105_166V6.1"/>
<dbReference type="GeneID" id="112294751"/>
<dbReference type="EnsemblPlants" id="Pp3c17_10430V3.3">
    <property type="protein sequence ID" value="Pp3c17_10430V3.3"/>
    <property type="gene ID" value="Pp3c17_10430"/>
</dbReference>
<feature type="region of interest" description="Disordered" evidence="9">
    <location>
        <begin position="303"/>
        <end position="372"/>
    </location>
</feature>
<evidence type="ECO:0000256" key="1">
    <source>
        <dbReference type="ARBA" id="ARBA00004586"/>
    </source>
</evidence>
<organism evidence="12">
    <name type="scientific">Physcomitrium patens</name>
    <name type="common">Spreading-leaved earth moss</name>
    <name type="synonym">Physcomitrella patens</name>
    <dbReference type="NCBI Taxonomy" id="3218"/>
    <lineage>
        <taxon>Eukaryota</taxon>
        <taxon>Viridiplantae</taxon>
        <taxon>Streptophyta</taxon>
        <taxon>Embryophyta</taxon>
        <taxon>Bryophyta</taxon>
        <taxon>Bryophytina</taxon>
        <taxon>Bryopsida</taxon>
        <taxon>Funariidae</taxon>
        <taxon>Funariales</taxon>
        <taxon>Funariaceae</taxon>
        <taxon>Physcomitrium</taxon>
    </lineage>
</organism>
<feature type="compositionally biased region" description="Low complexity" evidence="9">
    <location>
        <begin position="347"/>
        <end position="361"/>
    </location>
</feature>
<feature type="region of interest" description="Disordered" evidence="9">
    <location>
        <begin position="865"/>
        <end position="900"/>
    </location>
</feature>
<evidence type="ECO:0000256" key="7">
    <source>
        <dbReference type="ARBA" id="ARBA00023121"/>
    </source>
</evidence>
<proteinExistence type="predicted"/>
<dbReference type="Gramene" id="Pp3c17_10430V3.2">
    <property type="protein sequence ID" value="Pp3c17_10430V3.2"/>
    <property type="gene ID" value="Pp3c17_10430"/>
</dbReference>
<evidence type="ECO:0000256" key="6">
    <source>
        <dbReference type="ARBA" id="ARBA00023055"/>
    </source>
</evidence>
<evidence type="ECO:0000256" key="10">
    <source>
        <dbReference type="SAM" id="Phobius"/>
    </source>
</evidence>
<evidence type="ECO:0000256" key="9">
    <source>
        <dbReference type="SAM" id="MobiDB-lite"/>
    </source>
</evidence>
<dbReference type="EMBL" id="ABEU02000017">
    <property type="protein sequence ID" value="PNR36044.1"/>
    <property type="molecule type" value="Genomic_DNA"/>
</dbReference>
<protein>
    <recommendedName>
        <fullName evidence="11">SMP-LTD domain-containing protein</fullName>
    </recommendedName>
</protein>
<accession>A0A2K1J3D8</accession>
<dbReference type="AlphaFoldDB" id="A0A2K1J3D8"/>
<feature type="compositionally biased region" description="Basic and acidic residues" evidence="9">
    <location>
        <begin position="103"/>
        <end position="118"/>
    </location>
</feature>
<keyword evidence="7" id="KW-0446">Lipid-binding</keyword>
<keyword evidence="6" id="KW-0445">Lipid transport</keyword>
<dbReference type="KEGG" id="ppp:112294751"/>
<dbReference type="EnsemblPlants" id="Pp3c17_10430V3.4">
    <property type="protein sequence ID" value="Pp3c17_10430V3.4"/>
    <property type="gene ID" value="Pp3c17_10430"/>
</dbReference>
<evidence type="ECO:0000313" key="14">
    <source>
        <dbReference type="Proteomes" id="UP000006727"/>
    </source>
</evidence>
<keyword evidence="8 10" id="KW-0472">Membrane</keyword>
<feature type="domain" description="SMP-LTD" evidence="11">
    <location>
        <begin position="409"/>
        <end position="668"/>
    </location>
</feature>
<gene>
    <name evidence="13" type="primary">LOC112294751</name>
    <name evidence="12" type="ORF">PHYPA_021894</name>
</gene>
<dbReference type="EnsemblPlants" id="Pp3c17_10430V3.2">
    <property type="protein sequence ID" value="Pp3c17_10430V3.2"/>
    <property type="gene ID" value="Pp3c17_10430"/>
</dbReference>
<keyword evidence="2" id="KW-0813">Transport</keyword>
<feature type="compositionally biased region" description="Low complexity" evidence="9">
    <location>
        <begin position="783"/>
        <end position="796"/>
    </location>
</feature>
<keyword evidence="14" id="KW-1185">Reference proteome</keyword>
<dbReference type="Gramene" id="Pp3c17_10430V3.7">
    <property type="protein sequence ID" value="Pp3c17_10430V3.7"/>
    <property type="gene ID" value="Pp3c17_10430"/>
</dbReference>
<evidence type="ECO:0000313" key="12">
    <source>
        <dbReference type="EMBL" id="PNR36044.1"/>
    </source>
</evidence>
<feature type="compositionally biased region" description="Basic and acidic residues" evidence="9">
    <location>
        <begin position="693"/>
        <end position="704"/>
    </location>
</feature>
<dbReference type="Pfam" id="PF23065">
    <property type="entry name" value="PH_SMPa"/>
    <property type="match status" value="1"/>
</dbReference>
<dbReference type="STRING" id="3218.A0A2K1J3D8"/>
<dbReference type="GO" id="GO:0005783">
    <property type="term" value="C:endoplasmic reticulum"/>
    <property type="evidence" value="ECO:0000318"/>
    <property type="project" value="GO_Central"/>
</dbReference>
<keyword evidence="3 10" id="KW-0812">Transmembrane</keyword>
<reference evidence="12 14" key="2">
    <citation type="journal article" date="2018" name="Plant J.">
        <title>The Physcomitrella patens chromosome-scale assembly reveals moss genome structure and evolution.</title>
        <authorList>
            <person name="Lang D."/>
            <person name="Ullrich K.K."/>
            <person name="Murat F."/>
            <person name="Fuchs J."/>
            <person name="Jenkins J."/>
            <person name="Haas F.B."/>
            <person name="Piednoel M."/>
            <person name="Gundlach H."/>
            <person name="Van Bel M."/>
            <person name="Meyberg R."/>
            <person name="Vives C."/>
            <person name="Morata J."/>
            <person name="Symeonidi A."/>
            <person name="Hiss M."/>
            <person name="Muchero W."/>
            <person name="Kamisugi Y."/>
            <person name="Saleh O."/>
            <person name="Blanc G."/>
            <person name="Decker E.L."/>
            <person name="van Gessel N."/>
            <person name="Grimwood J."/>
            <person name="Hayes R.D."/>
            <person name="Graham S.W."/>
            <person name="Gunter L.E."/>
            <person name="McDaniel S.F."/>
            <person name="Hoernstein S.N.W."/>
            <person name="Larsson A."/>
            <person name="Li F.W."/>
            <person name="Perroud P.F."/>
            <person name="Phillips J."/>
            <person name="Ranjan P."/>
            <person name="Rokshar D.S."/>
            <person name="Rothfels C.J."/>
            <person name="Schneider L."/>
            <person name="Shu S."/>
            <person name="Stevenson D.W."/>
            <person name="Thummler F."/>
            <person name="Tillich M."/>
            <person name="Villarreal Aguilar J.C."/>
            <person name="Widiez T."/>
            <person name="Wong G.K."/>
            <person name="Wymore A."/>
            <person name="Zhang Y."/>
            <person name="Zimmer A.D."/>
            <person name="Quatrano R.S."/>
            <person name="Mayer K.F.X."/>
            <person name="Goodstein D."/>
            <person name="Casacuberta J.M."/>
            <person name="Vandepoele K."/>
            <person name="Reski R."/>
            <person name="Cuming A.C."/>
            <person name="Tuskan G.A."/>
            <person name="Maumus F."/>
            <person name="Salse J."/>
            <person name="Schmutz J."/>
            <person name="Rensing S.A."/>
        </authorList>
    </citation>
    <scope>NUCLEOTIDE SEQUENCE [LARGE SCALE GENOMIC DNA]</scope>
    <source>
        <strain evidence="13 14">cv. Gransden 2004</strain>
    </source>
</reference>
<dbReference type="PANTHER" id="PTHR13466:SF0">
    <property type="entry name" value="SMP-LTD DOMAIN-CONTAINING PROTEIN"/>
    <property type="match status" value="1"/>
</dbReference>
<feature type="compositionally biased region" description="Basic and acidic residues" evidence="9">
    <location>
        <begin position="816"/>
        <end position="835"/>
    </location>
</feature>
<dbReference type="CDD" id="cd21675">
    <property type="entry name" value="SMP_TEX2"/>
    <property type="match status" value="1"/>
</dbReference>
<feature type="compositionally biased region" description="Basic and acidic residues" evidence="9">
    <location>
        <begin position="319"/>
        <end position="342"/>
    </location>
</feature>
<dbReference type="OrthoDB" id="26740at2759"/>
<reference evidence="12 14" key="1">
    <citation type="journal article" date="2008" name="Science">
        <title>The Physcomitrella genome reveals evolutionary insights into the conquest of land by plants.</title>
        <authorList>
            <person name="Rensing S."/>
            <person name="Lang D."/>
            <person name="Zimmer A."/>
            <person name="Terry A."/>
            <person name="Salamov A."/>
            <person name="Shapiro H."/>
            <person name="Nishiyama T."/>
            <person name="Perroud P.-F."/>
            <person name="Lindquist E."/>
            <person name="Kamisugi Y."/>
            <person name="Tanahashi T."/>
            <person name="Sakakibara K."/>
            <person name="Fujita T."/>
            <person name="Oishi K."/>
            <person name="Shin-I T."/>
            <person name="Kuroki Y."/>
            <person name="Toyoda A."/>
            <person name="Suzuki Y."/>
            <person name="Hashimoto A."/>
            <person name="Yamaguchi K."/>
            <person name="Sugano A."/>
            <person name="Kohara Y."/>
            <person name="Fujiyama A."/>
            <person name="Anterola A."/>
            <person name="Aoki S."/>
            <person name="Ashton N."/>
            <person name="Barbazuk W.B."/>
            <person name="Barker E."/>
            <person name="Bennetzen J."/>
            <person name="Bezanilla M."/>
            <person name="Blankenship R."/>
            <person name="Cho S.H."/>
            <person name="Dutcher S."/>
            <person name="Estelle M."/>
            <person name="Fawcett J.A."/>
            <person name="Gundlach H."/>
            <person name="Hanada K."/>
            <person name="Heyl A."/>
            <person name="Hicks K.A."/>
            <person name="Hugh J."/>
            <person name="Lohr M."/>
            <person name="Mayer K."/>
            <person name="Melkozernov A."/>
            <person name="Murata T."/>
            <person name="Nelson D."/>
            <person name="Pils B."/>
            <person name="Prigge M."/>
            <person name="Reiss B."/>
            <person name="Renner T."/>
            <person name="Rombauts S."/>
            <person name="Rushton P."/>
            <person name="Sanderfoot A."/>
            <person name="Schween G."/>
            <person name="Shiu S.-H."/>
            <person name="Stueber K."/>
            <person name="Theodoulou F.L."/>
            <person name="Tu H."/>
            <person name="Van de Peer Y."/>
            <person name="Verrier P.J."/>
            <person name="Waters E."/>
            <person name="Wood A."/>
            <person name="Yang L."/>
            <person name="Cove D."/>
            <person name="Cuming A."/>
            <person name="Hasebe M."/>
            <person name="Lucas S."/>
            <person name="Mishler D.B."/>
            <person name="Reski R."/>
            <person name="Grigoriev I."/>
            <person name="Quatrano R.S."/>
            <person name="Boore J.L."/>
        </authorList>
    </citation>
    <scope>NUCLEOTIDE SEQUENCE [LARGE SCALE GENOMIC DNA]</scope>
    <source>
        <strain evidence="13 14">cv. Gransden 2004</strain>
    </source>
</reference>
<comment type="subcellular location">
    <subcellularLocation>
        <location evidence="1">Endoplasmic reticulum membrane</location>
    </subcellularLocation>
</comment>
<evidence type="ECO:0000256" key="2">
    <source>
        <dbReference type="ARBA" id="ARBA00022448"/>
    </source>
</evidence>
<dbReference type="Proteomes" id="UP000006727">
    <property type="component" value="Chromosome 17"/>
</dbReference>
<dbReference type="Gramene" id="Pp3c17_10430V3.4">
    <property type="protein sequence ID" value="Pp3c17_10430V3.4"/>
    <property type="gene ID" value="Pp3c17_10430"/>
</dbReference>
<feature type="compositionally biased region" description="Basic and acidic residues" evidence="9">
    <location>
        <begin position="884"/>
        <end position="898"/>
    </location>
</feature>
<dbReference type="InterPro" id="IPR057080">
    <property type="entry name" value="PH_SMPa"/>
</dbReference>
<feature type="transmembrane region" description="Helical" evidence="10">
    <location>
        <begin position="31"/>
        <end position="54"/>
    </location>
</feature>
<feature type="region of interest" description="Disordered" evidence="9">
    <location>
        <begin position="928"/>
        <end position="947"/>
    </location>
</feature>
<keyword evidence="5 10" id="KW-1133">Transmembrane helix</keyword>
<dbReference type="PROSITE" id="PS51847">
    <property type="entry name" value="SMP"/>
    <property type="match status" value="1"/>
</dbReference>
<feature type="region of interest" description="Disordered" evidence="9">
    <location>
        <begin position="745"/>
        <end position="835"/>
    </location>
</feature>
<feature type="compositionally biased region" description="Polar residues" evidence="9">
    <location>
        <begin position="766"/>
        <end position="780"/>
    </location>
</feature>
<name>A0A2K1J3D8_PHYPA</name>
<reference evidence="13" key="3">
    <citation type="submission" date="2020-12" db="UniProtKB">
        <authorList>
            <consortium name="EnsemblPlants"/>
        </authorList>
    </citation>
    <scope>IDENTIFICATION</scope>
</reference>
<feature type="region of interest" description="Disordered" evidence="9">
    <location>
        <begin position="97"/>
        <end position="118"/>
    </location>
</feature>